<sequence>MLVDDPSAGTIDLHHLKTRTAQGHYVSDTDAGYGLDIYTLRTAATRLGRAVIPLKPDQEHALRNPHGNLAADASIIDVAQIAPTSLSLGILCRAEDVADVLDRNAEHSAWAREMVVLADAPAAPASIISDSKFGKMVVRLVSRPLAGDFAAQRNALRAEASCAWQIQLDADEAFPVSQGENLARFASLADRQGVVSIGLPRRNLVDGVLSTLYPDTQYRLNRREVRFAGSVHERPVRPWQKSFIALNAAIDHHLTRSHVLARSKHYEALAPGEGRLDEMRTLLEPYRA</sequence>
<name>A0A8J3GLF4_9HYPH</name>
<comment type="caution">
    <text evidence="1">The sequence shown here is derived from an EMBL/GenBank/DDBJ whole genome shotgun (WGS) entry which is preliminary data.</text>
</comment>
<evidence type="ECO:0000313" key="2">
    <source>
        <dbReference type="Proteomes" id="UP000630142"/>
    </source>
</evidence>
<proteinExistence type="predicted"/>
<organism evidence="1 2">
    <name type="scientific">Tianweitania populi</name>
    <dbReference type="NCBI Taxonomy" id="1607949"/>
    <lineage>
        <taxon>Bacteria</taxon>
        <taxon>Pseudomonadati</taxon>
        <taxon>Pseudomonadota</taxon>
        <taxon>Alphaproteobacteria</taxon>
        <taxon>Hyphomicrobiales</taxon>
        <taxon>Phyllobacteriaceae</taxon>
        <taxon>Tianweitania</taxon>
    </lineage>
</organism>
<protein>
    <submittedName>
        <fullName evidence="1">Uncharacterized protein</fullName>
    </submittedName>
</protein>
<dbReference type="Proteomes" id="UP000630142">
    <property type="component" value="Unassembled WGS sequence"/>
</dbReference>
<gene>
    <name evidence="1" type="ORF">GCM10016234_28030</name>
</gene>
<keyword evidence="2" id="KW-1185">Reference proteome</keyword>
<evidence type="ECO:0000313" key="1">
    <source>
        <dbReference type="EMBL" id="GHD18097.1"/>
    </source>
</evidence>
<dbReference type="EMBL" id="BMZQ01000002">
    <property type="protein sequence ID" value="GHD18097.1"/>
    <property type="molecule type" value="Genomic_DNA"/>
</dbReference>
<dbReference type="AlphaFoldDB" id="A0A8J3GLF4"/>
<accession>A0A8J3GLF4</accession>
<reference evidence="1" key="1">
    <citation type="journal article" date="2014" name="Int. J. Syst. Evol. Microbiol.">
        <title>Complete genome sequence of Corynebacterium casei LMG S-19264T (=DSM 44701T), isolated from a smear-ripened cheese.</title>
        <authorList>
            <consortium name="US DOE Joint Genome Institute (JGI-PGF)"/>
            <person name="Walter F."/>
            <person name="Albersmeier A."/>
            <person name="Kalinowski J."/>
            <person name="Ruckert C."/>
        </authorList>
    </citation>
    <scope>NUCLEOTIDE SEQUENCE</scope>
    <source>
        <strain evidence="1">KCTC 42249</strain>
    </source>
</reference>
<reference evidence="1" key="2">
    <citation type="submission" date="2020-09" db="EMBL/GenBank/DDBJ databases">
        <authorList>
            <person name="Sun Q."/>
            <person name="Kim S."/>
        </authorList>
    </citation>
    <scope>NUCLEOTIDE SEQUENCE</scope>
    <source>
        <strain evidence="1">KCTC 42249</strain>
    </source>
</reference>